<evidence type="ECO:0000256" key="4">
    <source>
        <dbReference type="ARBA" id="ARBA00023136"/>
    </source>
</evidence>
<dbReference type="RefSeq" id="WP_188649509.1">
    <property type="nucleotide sequence ID" value="NZ_BMNR01000001.1"/>
</dbReference>
<comment type="similarity">
    <text evidence="2">Belongs to the SusD family.</text>
</comment>
<keyword evidence="9" id="KW-1185">Reference proteome</keyword>
<evidence type="ECO:0000256" key="2">
    <source>
        <dbReference type="ARBA" id="ARBA00006275"/>
    </source>
</evidence>
<feature type="domain" description="SusD-like N-terminal" evidence="7">
    <location>
        <begin position="95"/>
        <end position="225"/>
    </location>
</feature>
<organism evidence="8 9">
    <name type="scientific">Yeosuana aromativorans</name>
    <dbReference type="NCBI Taxonomy" id="288019"/>
    <lineage>
        <taxon>Bacteria</taxon>
        <taxon>Pseudomonadati</taxon>
        <taxon>Bacteroidota</taxon>
        <taxon>Flavobacteriia</taxon>
        <taxon>Flavobacteriales</taxon>
        <taxon>Flavobacteriaceae</taxon>
        <taxon>Yeosuana</taxon>
    </lineage>
</organism>
<name>A0A8J3FDB1_9FLAO</name>
<dbReference type="GO" id="GO:0009279">
    <property type="term" value="C:cell outer membrane"/>
    <property type="evidence" value="ECO:0007669"/>
    <property type="project" value="UniProtKB-SubCell"/>
</dbReference>
<evidence type="ECO:0000313" key="8">
    <source>
        <dbReference type="EMBL" id="GGK12155.1"/>
    </source>
</evidence>
<keyword evidence="5" id="KW-0998">Cell outer membrane</keyword>
<evidence type="ECO:0000313" key="9">
    <source>
        <dbReference type="Proteomes" id="UP000612329"/>
    </source>
</evidence>
<evidence type="ECO:0000259" key="6">
    <source>
        <dbReference type="Pfam" id="PF07980"/>
    </source>
</evidence>
<evidence type="ECO:0000256" key="1">
    <source>
        <dbReference type="ARBA" id="ARBA00004442"/>
    </source>
</evidence>
<proteinExistence type="inferred from homology"/>
<dbReference type="AlphaFoldDB" id="A0A8J3FDB1"/>
<comment type="caution">
    <text evidence="8">The sequence shown here is derived from an EMBL/GenBank/DDBJ whole genome shotgun (WGS) entry which is preliminary data.</text>
</comment>
<reference evidence="8" key="2">
    <citation type="submission" date="2020-09" db="EMBL/GenBank/DDBJ databases">
        <authorList>
            <person name="Sun Q."/>
            <person name="Ohkuma M."/>
        </authorList>
    </citation>
    <scope>NUCLEOTIDE SEQUENCE</scope>
    <source>
        <strain evidence="8">JCM 12862</strain>
    </source>
</reference>
<dbReference type="CDD" id="cd08977">
    <property type="entry name" value="SusD"/>
    <property type="match status" value="1"/>
</dbReference>
<dbReference type="EMBL" id="BMNR01000001">
    <property type="protein sequence ID" value="GGK12155.1"/>
    <property type="molecule type" value="Genomic_DNA"/>
</dbReference>
<dbReference type="Gene3D" id="1.25.40.390">
    <property type="match status" value="1"/>
</dbReference>
<comment type="subcellular location">
    <subcellularLocation>
        <location evidence="1">Cell outer membrane</location>
    </subcellularLocation>
</comment>
<dbReference type="SUPFAM" id="SSF48452">
    <property type="entry name" value="TPR-like"/>
    <property type="match status" value="1"/>
</dbReference>
<feature type="domain" description="RagB/SusD" evidence="6">
    <location>
        <begin position="266"/>
        <end position="514"/>
    </location>
</feature>
<evidence type="ECO:0000256" key="3">
    <source>
        <dbReference type="ARBA" id="ARBA00022729"/>
    </source>
</evidence>
<dbReference type="Pfam" id="PF07980">
    <property type="entry name" value="SusD_RagB"/>
    <property type="match status" value="1"/>
</dbReference>
<dbReference type="Proteomes" id="UP000612329">
    <property type="component" value="Unassembled WGS sequence"/>
</dbReference>
<keyword evidence="4" id="KW-0472">Membrane</keyword>
<dbReference type="InterPro" id="IPR011990">
    <property type="entry name" value="TPR-like_helical_dom_sf"/>
</dbReference>
<dbReference type="InterPro" id="IPR033985">
    <property type="entry name" value="SusD-like_N"/>
</dbReference>
<keyword evidence="3" id="KW-0732">Signal</keyword>
<sequence length="515" mass="57431">MKKILFALCIILTVTNCNDDFIKRSSLTQIAENNFWQSEQDAFLALNGVYSTLQSKSLYGGNLNGWQGFPGFDGLGDNAFNQYKWEGLGLFMEGTIDPSSGQLGAIWNDLYRGIARANAVIKNVQTISEDLVSADTKKELLGQGYFLRALFYFNLAVYYEDAPLITEPQTLENAYVPKNTYAEITAQIVEDLKLAVDYLPTSQPDNLYGYATKGAALGLFARVQLYNHQYDGDYGVLKLTEQAMGLGYSLDPNYAALFTPEKEQSPEIVFSIRFLRGAATNNGETFSGTYQGTPKVDQRPMPNLVNDYYCIDGLPVTSSPLFNPADQRQNRDPRATATIYFKGDQYYDDPVKVFPGNGPTSYGMRKYIRRGPDAEGNASYGEGSQDFYLIRYADILLMRAEAMAETGDLSGATGLVNQIRDRVGMPHVEAVEGAVNQTQMIDIVRHERRVELALEGLRFMDLKRWGEVEDGFNRAAADPVGSYNPQYLGGRSEVFPIPQNEIDVNSNLVQNPVWQ</sequence>
<evidence type="ECO:0000256" key="5">
    <source>
        <dbReference type="ARBA" id="ARBA00023237"/>
    </source>
</evidence>
<dbReference type="InterPro" id="IPR012944">
    <property type="entry name" value="SusD_RagB_dom"/>
</dbReference>
<gene>
    <name evidence="8" type="ORF">GCM10007962_03070</name>
</gene>
<dbReference type="Pfam" id="PF14322">
    <property type="entry name" value="SusD-like_3"/>
    <property type="match status" value="1"/>
</dbReference>
<protein>
    <submittedName>
        <fullName evidence="8">Membrane protein</fullName>
    </submittedName>
</protein>
<evidence type="ECO:0000259" key="7">
    <source>
        <dbReference type="Pfam" id="PF14322"/>
    </source>
</evidence>
<accession>A0A8J3FDB1</accession>
<reference evidence="8" key="1">
    <citation type="journal article" date="2014" name="Int. J. Syst. Evol. Microbiol.">
        <title>Complete genome sequence of Corynebacterium casei LMG S-19264T (=DSM 44701T), isolated from a smear-ripened cheese.</title>
        <authorList>
            <consortium name="US DOE Joint Genome Institute (JGI-PGF)"/>
            <person name="Walter F."/>
            <person name="Albersmeier A."/>
            <person name="Kalinowski J."/>
            <person name="Ruckert C."/>
        </authorList>
    </citation>
    <scope>NUCLEOTIDE SEQUENCE</scope>
    <source>
        <strain evidence="8">JCM 12862</strain>
    </source>
</reference>